<evidence type="ECO:0000313" key="6">
    <source>
        <dbReference type="Proteomes" id="UP001251870"/>
    </source>
</evidence>
<feature type="transmembrane region" description="Helical" evidence="2">
    <location>
        <begin position="1535"/>
        <end position="1556"/>
    </location>
</feature>
<feature type="compositionally biased region" description="Acidic residues" evidence="1">
    <location>
        <begin position="1442"/>
        <end position="1451"/>
    </location>
</feature>
<feature type="compositionally biased region" description="Acidic residues" evidence="1">
    <location>
        <begin position="1185"/>
        <end position="1198"/>
    </location>
</feature>
<dbReference type="NCBIfam" id="NF038186">
    <property type="entry name" value="YPDG_rpt"/>
    <property type="match status" value="4"/>
</dbReference>
<feature type="region of interest" description="Disordered" evidence="1">
    <location>
        <begin position="663"/>
        <end position="686"/>
    </location>
</feature>
<feature type="chain" id="PRO_5046157442" evidence="3">
    <location>
        <begin position="30"/>
        <end position="1564"/>
    </location>
</feature>
<dbReference type="SMART" id="SM00089">
    <property type="entry name" value="PKD"/>
    <property type="match status" value="3"/>
</dbReference>
<dbReference type="SUPFAM" id="SSF49313">
    <property type="entry name" value="Cadherin-like"/>
    <property type="match status" value="7"/>
</dbReference>
<evidence type="ECO:0000256" key="1">
    <source>
        <dbReference type="SAM" id="MobiDB-lite"/>
    </source>
</evidence>
<protein>
    <submittedName>
        <fullName evidence="5">YPDG domain-containing protein</fullName>
    </submittedName>
</protein>
<dbReference type="InterPro" id="IPR006644">
    <property type="entry name" value="Cadg"/>
</dbReference>
<keyword evidence="2" id="KW-1133">Transmembrane helix</keyword>
<dbReference type="InterPro" id="IPR044055">
    <property type="entry name" value="RibLong"/>
</dbReference>
<dbReference type="EMBL" id="JAVKGR010000001">
    <property type="protein sequence ID" value="MDR8018025.1"/>
    <property type="molecule type" value="Genomic_DNA"/>
</dbReference>
<feature type="compositionally biased region" description="Acidic residues" evidence="1">
    <location>
        <begin position="1508"/>
        <end position="1526"/>
    </location>
</feature>
<feature type="region of interest" description="Disordered" evidence="1">
    <location>
        <begin position="1284"/>
        <end position="1341"/>
    </location>
</feature>
<dbReference type="Gene3D" id="2.60.40.10">
    <property type="entry name" value="Immunoglobulins"/>
    <property type="match status" value="6"/>
</dbReference>
<feature type="compositionally biased region" description="Acidic residues" evidence="1">
    <location>
        <begin position="956"/>
        <end position="989"/>
    </location>
</feature>
<accession>A0ABU2DNY3</accession>
<feature type="region of interest" description="Disordered" evidence="1">
    <location>
        <begin position="840"/>
        <end position="931"/>
    </location>
</feature>
<evidence type="ECO:0000259" key="4">
    <source>
        <dbReference type="PROSITE" id="PS50268"/>
    </source>
</evidence>
<organism evidence="5 6">
    <name type="scientific">Nesterenkonia aerolata</name>
    <dbReference type="NCBI Taxonomy" id="3074079"/>
    <lineage>
        <taxon>Bacteria</taxon>
        <taxon>Bacillati</taxon>
        <taxon>Actinomycetota</taxon>
        <taxon>Actinomycetes</taxon>
        <taxon>Micrococcales</taxon>
        <taxon>Micrococcaceae</taxon>
        <taxon>Nesterenkonia</taxon>
    </lineage>
</organism>
<feature type="compositionally biased region" description="Acidic residues" evidence="1">
    <location>
        <begin position="842"/>
        <end position="873"/>
    </location>
</feature>
<dbReference type="Proteomes" id="UP001251870">
    <property type="component" value="Unassembled WGS sequence"/>
</dbReference>
<gene>
    <name evidence="5" type="ORF">RIL96_00390</name>
</gene>
<reference evidence="5 6" key="1">
    <citation type="submission" date="2023-09" db="EMBL/GenBank/DDBJ databases">
        <title>Description of three actinobacteria isolated from air of manufacturing shop in a pharmaceutical factory.</title>
        <authorList>
            <person name="Zhang D.-F."/>
        </authorList>
    </citation>
    <scope>NUCLEOTIDE SEQUENCE [LARGE SCALE GENOMIC DNA]</scope>
    <source>
        <strain evidence="5 6">LY-0111</strain>
    </source>
</reference>
<keyword evidence="2" id="KW-0472">Membrane</keyword>
<feature type="compositionally biased region" description="Acidic residues" evidence="1">
    <location>
        <begin position="1289"/>
        <end position="1316"/>
    </location>
</feature>
<feature type="domain" description="Cadherin" evidence="4">
    <location>
        <begin position="612"/>
        <end position="767"/>
    </location>
</feature>
<feature type="region of interest" description="Disordered" evidence="1">
    <location>
        <begin position="953"/>
        <end position="996"/>
    </location>
</feature>
<feature type="compositionally biased region" description="Pro residues" evidence="1">
    <location>
        <begin position="1175"/>
        <end position="1184"/>
    </location>
</feature>
<feature type="compositionally biased region" description="Low complexity" evidence="1">
    <location>
        <begin position="1496"/>
        <end position="1507"/>
    </location>
</feature>
<dbReference type="CDD" id="cd11304">
    <property type="entry name" value="Cadherin_repeat"/>
    <property type="match status" value="1"/>
</dbReference>
<feature type="compositionally biased region" description="Acidic residues" evidence="1">
    <location>
        <begin position="1407"/>
        <end position="1434"/>
    </location>
</feature>
<feature type="signal peptide" evidence="3">
    <location>
        <begin position="1"/>
        <end position="29"/>
    </location>
</feature>
<evidence type="ECO:0000313" key="5">
    <source>
        <dbReference type="EMBL" id="MDR8018025.1"/>
    </source>
</evidence>
<feature type="compositionally biased region" description="Low complexity" evidence="1">
    <location>
        <begin position="1476"/>
        <end position="1488"/>
    </location>
</feature>
<dbReference type="InterPro" id="IPR015919">
    <property type="entry name" value="Cadherin-like_sf"/>
</dbReference>
<keyword evidence="3" id="KW-0732">Signal</keyword>
<feature type="region of interest" description="Disordered" evidence="1">
    <location>
        <begin position="1401"/>
        <end position="1529"/>
    </location>
</feature>
<feature type="compositionally biased region" description="Polar residues" evidence="1">
    <location>
        <begin position="1331"/>
        <end position="1341"/>
    </location>
</feature>
<dbReference type="Pfam" id="PF18957">
    <property type="entry name" value="RibLong"/>
    <property type="match status" value="4"/>
</dbReference>
<comment type="caution">
    <text evidence="5">The sequence shown here is derived from an EMBL/GenBank/DDBJ whole genome shotgun (WGS) entry which is preliminary data.</text>
</comment>
<keyword evidence="6" id="KW-1185">Reference proteome</keyword>
<dbReference type="InterPro" id="IPR002126">
    <property type="entry name" value="Cadherin-like_dom"/>
</dbReference>
<dbReference type="PROSITE" id="PS50268">
    <property type="entry name" value="CADHERIN_2"/>
    <property type="match status" value="1"/>
</dbReference>
<dbReference type="RefSeq" id="WP_310547017.1">
    <property type="nucleotide sequence ID" value="NZ_JAVKGR010000001.1"/>
</dbReference>
<dbReference type="InterPro" id="IPR013783">
    <property type="entry name" value="Ig-like_fold"/>
</dbReference>
<sequence>MSFGHLRRAVTGTAVASALVVGTAVPAGASVLSPAVTEPAAPPVSLGTAVQSQSAQGQGLPNAAAVNPLQSLIVPMQWSDAPEAEVRAENERIREEGDQNLLDLLYGTSDHGVSYPEVPDGAATVSGMNVTAGPEGQCDLRMLARANTSDLTLSGTQWSASSGPRPVQVTPAMANPYLNGAFDDDGSVLTRPATDADDPAEVDANGRVQVVSDGFTTLTIDPYLQIPPSLIRQGIRDHYSHLRMRLATEHAVDDVRVVLQLDPRVENIVIHENFYSWNWYAPGYQLAASSLNLEIVDGDDYKYAVITGSMPAESNVTLQLRGHVPDSELSAPLQTQMWAGMTGTYGEELTCEPLEPVPTDADDYDPGYENGTVQPGESVTVEQVQETELPQDTTFAVEEGYEPPEGYEVEVEPDTGSVTVTAPDDAEPGTIITVPVVLTYPDGSTETVEATVVVEPPEPFSDQQDPGYEPAVTVPGGTVELPQVGDDEMPEGTTYSIDPEDAPEGWTVEIDPDTGLITATAPEDAQPGDEVSIPVTVTYADGSSETVDATITVVEAPQADVHNPGYTTLPITPAASVTSPQNQDEDIPEGTQFAIQEDYTPPEGYEASIDPETGAVTLTAPEDAEPGTTITVPVLVTYPDGTSDVTFAQFTVVEVPQAEFYEPSYEPTETTPGTPVDVPQTGDENVPGGSEYSIDPEDVPEGWTAEVDPETGAVTVTPPEDAEPGDSITVPVTITYPDGSQDTTDVTVTVVDTEEEPDEDIALTPIEDQTITVGESIDPVTVETDGPVESIEVDGLPEGVTFDPENNLISGIPDTPGTYEVTVTATGEDGTTVTETFTITVTEDEDPEPSPEPTDPEPTDPEPTDPEPTDPVEDIALSPIEDQTVPVGRAIDPVTVETDGPVDSVTVEGLPEGVTFDPENNLISGIPDTPGTYEVTVTATGEDGTTVTETFTITVTEDEDPEPSPEPTDPEPTDPEPTDPEPTDPEPVEDTTMGPLENQVVTLGDPITETTVSVDGPYSSLEAEGLPPGVTFDPETGSFSGTPTELGTFPVIVTAYDEDGNPLANTSFYITVVPTEDPGDGDEDGELTIGPIGNQTVEEGSPIDSIEVDVNDPEAEITVEGLPEGVTFDPETRTIAGTPAAPGTYEVTVTATDGENTVTETFIITVTPTGSPEVPEIPEPSPEPTDPEPTEEPTDPEPSDPAGEVTVEPIEDQTINEGESITPIQIVTDGPVASVEVNGLPDGVAYDPETGTISGTPTQTGSFPITVTVIGEDGSRQSVTFTLTVNPIGEEEPDETDEPTTEPTEEPTEEPTDPEPSDPAGEVTVEPIDDQTINEGESITPIQIVTDGPVREIVVTGLPDGVTFDPETGTISGTPTQTGSFPITVTVIGEDGSRQSVTFTLTVNPIGEEEPDETDEPTTEPTEEPTEEPTDSEPSEPASDPASEEPTEDSSAEPTESGDGTGPADDPVAEEESPEEQPTAEAPVSEGPGSDDGDSEGTASDAAPSAEETAEEPSAEETTADADEDQGGLASTGAAAAWIAGIGLLVMAAGAALVAVRHRRRGDV</sequence>
<name>A0ABU2DNY3_9MICC</name>
<dbReference type="InterPro" id="IPR022409">
    <property type="entry name" value="PKD/Chitinase_dom"/>
</dbReference>
<dbReference type="Pfam" id="PF05345">
    <property type="entry name" value="He_PIG"/>
    <property type="match status" value="6"/>
</dbReference>
<evidence type="ECO:0000256" key="3">
    <source>
        <dbReference type="SAM" id="SignalP"/>
    </source>
</evidence>
<keyword evidence="2" id="KW-0812">Transmembrane</keyword>
<evidence type="ECO:0000256" key="2">
    <source>
        <dbReference type="SAM" id="Phobius"/>
    </source>
</evidence>
<dbReference type="SMART" id="SM00736">
    <property type="entry name" value="CADG"/>
    <property type="match status" value="6"/>
</dbReference>
<feature type="region of interest" description="Disordered" evidence="1">
    <location>
        <begin position="1166"/>
        <end position="1205"/>
    </location>
</feature>
<proteinExistence type="predicted"/>